<keyword evidence="2" id="KW-1185">Reference proteome</keyword>
<dbReference type="EMBL" id="SPHZ02000009">
    <property type="protein sequence ID" value="KAF0898270.1"/>
    <property type="molecule type" value="Genomic_DNA"/>
</dbReference>
<reference evidence="1 2" key="1">
    <citation type="submission" date="2019-11" db="EMBL/GenBank/DDBJ databases">
        <title>Whole genome sequence of Oryza granulata.</title>
        <authorList>
            <person name="Li W."/>
        </authorList>
    </citation>
    <scope>NUCLEOTIDE SEQUENCE [LARGE SCALE GENOMIC DNA]</scope>
    <source>
        <strain evidence="2">cv. Menghai</strain>
        <tissue evidence="1">Leaf</tissue>
    </source>
</reference>
<dbReference type="AlphaFoldDB" id="A0A6G1CDP8"/>
<evidence type="ECO:0000313" key="2">
    <source>
        <dbReference type="Proteomes" id="UP000479710"/>
    </source>
</evidence>
<organism evidence="1 2">
    <name type="scientific">Oryza meyeriana var. granulata</name>
    <dbReference type="NCBI Taxonomy" id="110450"/>
    <lineage>
        <taxon>Eukaryota</taxon>
        <taxon>Viridiplantae</taxon>
        <taxon>Streptophyta</taxon>
        <taxon>Embryophyta</taxon>
        <taxon>Tracheophyta</taxon>
        <taxon>Spermatophyta</taxon>
        <taxon>Magnoliopsida</taxon>
        <taxon>Liliopsida</taxon>
        <taxon>Poales</taxon>
        <taxon>Poaceae</taxon>
        <taxon>BOP clade</taxon>
        <taxon>Oryzoideae</taxon>
        <taxon>Oryzeae</taxon>
        <taxon>Oryzinae</taxon>
        <taxon>Oryza</taxon>
        <taxon>Oryza meyeriana</taxon>
    </lineage>
</organism>
<proteinExistence type="predicted"/>
<sequence length="86" mass="8914">MERCGKKGALGAGFIGGGGDGVATSPAFQGRRGGPGSIQLTASSKAEWRGDGIRRARGGDFGANGVVASTRLEFGYNRWAIYHRAK</sequence>
<protein>
    <submittedName>
        <fullName evidence="1">Uncharacterized protein</fullName>
    </submittedName>
</protein>
<evidence type="ECO:0000313" key="1">
    <source>
        <dbReference type="EMBL" id="KAF0898270.1"/>
    </source>
</evidence>
<name>A0A6G1CDP8_9ORYZ</name>
<comment type="caution">
    <text evidence="1">The sequence shown here is derived from an EMBL/GenBank/DDBJ whole genome shotgun (WGS) entry which is preliminary data.</text>
</comment>
<accession>A0A6G1CDP8</accession>
<dbReference type="Proteomes" id="UP000479710">
    <property type="component" value="Unassembled WGS sequence"/>
</dbReference>
<gene>
    <name evidence="1" type="ORF">E2562_005853</name>
</gene>